<dbReference type="InterPro" id="IPR050363">
    <property type="entry name" value="MIP/Aquaporin"/>
</dbReference>
<keyword evidence="4 7" id="KW-0812">Transmembrane</keyword>
<dbReference type="PANTHER" id="PTHR43829">
    <property type="entry name" value="AQUAPORIN OR AQUAGLYCEROPORIN RELATED"/>
    <property type="match status" value="1"/>
</dbReference>
<keyword evidence="5 8" id="KW-1133">Transmembrane helix</keyword>
<keyword evidence="10" id="KW-1185">Reference proteome</keyword>
<evidence type="ECO:0000313" key="9">
    <source>
        <dbReference type="EMBL" id="CAI6043141.1"/>
    </source>
</evidence>
<gene>
    <name evidence="9" type="ORF">CCHLO57077_00017197</name>
</gene>
<evidence type="ECO:0000256" key="7">
    <source>
        <dbReference type="RuleBase" id="RU000477"/>
    </source>
</evidence>
<keyword evidence="3 7" id="KW-0813">Transport</keyword>
<dbReference type="AlphaFoldDB" id="A0AA35LRK2"/>
<dbReference type="PRINTS" id="PR00783">
    <property type="entry name" value="MINTRINSICP"/>
</dbReference>
<feature type="transmembrane region" description="Helical" evidence="8">
    <location>
        <begin position="298"/>
        <end position="316"/>
    </location>
</feature>
<evidence type="ECO:0000256" key="2">
    <source>
        <dbReference type="ARBA" id="ARBA00006175"/>
    </source>
</evidence>
<dbReference type="PROSITE" id="PS00221">
    <property type="entry name" value="MIP"/>
    <property type="match status" value="1"/>
</dbReference>
<comment type="caution">
    <text evidence="9">The sequence shown here is derived from an EMBL/GenBank/DDBJ whole genome shotgun (WGS) entry which is preliminary data.</text>
</comment>
<evidence type="ECO:0000256" key="4">
    <source>
        <dbReference type="ARBA" id="ARBA00022692"/>
    </source>
</evidence>
<dbReference type="Proteomes" id="UP001160390">
    <property type="component" value="Unassembled WGS sequence"/>
</dbReference>
<evidence type="ECO:0000256" key="6">
    <source>
        <dbReference type="ARBA" id="ARBA00023136"/>
    </source>
</evidence>
<evidence type="ECO:0000256" key="8">
    <source>
        <dbReference type="SAM" id="Phobius"/>
    </source>
</evidence>
<evidence type="ECO:0000256" key="3">
    <source>
        <dbReference type="ARBA" id="ARBA00022448"/>
    </source>
</evidence>
<organism evidence="9 10">
    <name type="scientific">Clonostachys chloroleuca</name>
    <dbReference type="NCBI Taxonomy" id="1926264"/>
    <lineage>
        <taxon>Eukaryota</taxon>
        <taxon>Fungi</taxon>
        <taxon>Dikarya</taxon>
        <taxon>Ascomycota</taxon>
        <taxon>Pezizomycotina</taxon>
        <taxon>Sordariomycetes</taxon>
        <taxon>Hypocreomycetidae</taxon>
        <taxon>Hypocreales</taxon>
        <taxon>Bionectriaceae</taxon>
        <taxon>Clonostachys</taxon>
    </lineage>
</organism>
<dbReference type="GO" id="GO:0015250">
    <property type="term" value="F:water channel activity"/>
    <property type="evidence" value="ECO:0007669"/>
    <property type="project" value="TreeGrafter"/>
</dbReference>
<feature type="transmembrane region" description="Helical" evidence="8">
    <location>
        <begin position="384"/>
        <end position="404"/>
    </location>
</feature>
<protein>
    <submittedName>
        <fullName evidence="9">Uncharacterized protein</fullName>
    </submittedName>
</protein>
<sequence length="443" mass="48359">MLFLVWAGHYHTSLVIGAEPLCIILEHMVQKLDGEQQTSKSSDIIIQEINYRHLSAFQANRAGQGLPYEMSWLPRINLTPQQLYDIDGITTDRPLDEEGCTKDFVDSSSEAASAVFANEPLSEPDHIEEASVLQECNSLKNGEFQHAPTDPRNSWAKIREINREAFAEFLATGVAVFMGLSGTLTVSLSLDSPIHYGTYETSCWSWGFAWMFGIYLGGGVSGAHMNPAISISLSLFRGFPWSRCAIYVAAQFLAGLVAGGLAYGLFADSLHHIDPELTSVSASFFSTPQPWVSRGSAILNQVVASAIMSMAVLSLGDDRNNPPAHGMSAFILGLLVTTLKLTLGYNVGAALNPASDFGPRVIAYAIGYRDQETFGTHWWYQGPGLGTLAGAILGCIIYDGLIFIGDESPINRQMSHGLRRTLRELFRLPKNTANKADENKEEA</sequence>
<dbReference type="Gene3D" id="1.20.1080.10">
    <property type="entry name" value="Glycerol uptake facilitator protein"/>
    <property type="match status" value="1"/>
</dbReference>
<evidence type="ECO:0000256" key="5">
    <source>
        <dbReference type="ARBA" id="ARBA00022989"/>
    </source>
</evidence>
<feature type="transmembrane region" description="Helical" evidence="8">
    <location>
        <begin position="165"/>
        <end position="184"/>
    </location>
</feature>
<dbReference type="EMBL" id="CABFNP030000549">
    <property type="protein sequence ID" value="CAI6043141.1"/>
    <property type="molecule type" value="Genomic_DNA"/>
</dbReference>
<dbReference type="InterPro" id="IPR022357">
    <property type="entry name" value="MIP_CS"/>
</dbReference>
<dbReference type="InterPro" id="IPR000425">
    <property type="entry name" value="MIP"/>
</dbReference>
<evidence type="ECO:0000256" key="1">
    <source>
        <dbReference type="ARBA" id="ARBA00004141"/>
    </source>
</evidence>
<accession>A0AA35LRK2</accession>
<evidence type="ECO:0000313" key="10">
    <source>
        <dbReference type="Proteomes" id="UP001160390"/>
    </source>
</evidence>
<keyword evidence="6 8" id="KW-0472">Membrane</keyword>
<dbReference type="InterPro" id="IPR023271">
    <property type="entry name" value="Aquaporin-like"/>
</dbReference>
<comment type="similarity">
    <text evidence="2 7">Belongs to the MIP/aquaporin (TC 1.A.8) family.</text>
</comment>
<feature type="transmembrane region" description="Helical" evidence="8">
    <location>
        <begin position="204"/>
        <end position="223"/>
    </location>
</feature>
<reference evidence="9" key="1">
    <citation type="submission" date="2023-01" db="EMBL/GenBank/DDBJ databases">
        <authorList>
            <person name="Piombo E."/>
        </authorList>
    </citation>
    <scope>NUCLEOTIDE SEQUENCE</scope>
</reference>
<dbReference type="PANTHER" id="PTHR43829:SF24">
    <property type="entry name" value="MIP AQUAPORIN (EUROFUNG)"/>
    <property type="match status" value="1"/>
</dbReference>
<name>A0AA35LRK2_9HYPO</name>
<feature type="transmembrane region" description="Helical" evidence="8">
    <location>
        <begin position="328"/>
        <end position="347"/>
    </location>
</feature>
<dbReference type="GO" id="GO:0015254">
    <property type="term" value="F:glycerol channel activity"/>
    <property type="evidence" value="ECO:0007669"/>
    <property type="project" value="TreeGrafter"/>
</dbReference>
<feature type="transmembrane region" description="Helical" evidence="8">
    <location>
        <begin position="244"/>
        <end position="266"/>
    </location>
</feature>
<dbReference type="Pfam" id="PF00230">
    <property type="entry name" value="MIP"/>
    <property type="match status" value="1"/>
</dbReference>
<dbReference type="SUPFAM" id="SSF81338">
    <property type="entry name" value="Aquaporin-like"/>
    <property type="match status" value="1"/>
</dbReference>
<comment type="subcellular location">
    <subcellularLocation>
        <location evidence="1">Membrane</location>
        <topology evidence="1">Multi-pass membrane protein</topology>
    </subcellularLocation>
</comment>
<proteinExistence type="inferred from homology"/>
<dbReference type="GO" id="GO:0005886">
    <property type="term" value="C:plasma membrane"/>
    <property type="evidence" value="ECO:0007669"/>
    <property type="project" value="TreeGrafter"/>
</dbReference>